<gene>
    <name evidence="1" type="ORF">BN873_630009</name>
</gene>
<accession>W6M760</accession>
<protein>
    <submittedName>
        <fullName evidence="1">Uncharacterized protein</fullName>
    </submittedName>
</protein>
<name>W6M760_9GAMM</name>
<dbReference type="STRING" id="1400863.BN873_630009"/>
<evidence type="ECO:0000313" key="1">
    <source>
        <dbReference type="EMBL" id="CDI03756.1"/>
    </source>
</evidence>
<organism evidence="1 2">
    <name type="scientific">Candidatus Competibacter denitrificans Run_A_D11</name>
    <dbReference type="NCBI Taxonomy" id="1400863"/>
    <lineage>
        <taxon>Bacteria</taxon>
        <taxon>Pseudomonadati</taxon>
        <taxon>Pseudomonadota</taxon>
        <taxon>Gammaproteobacteria</taxon>
        <taxon>Candidatus Competibacteraceae</taxon>
        <taxon>Candidatus Competibacter</taxon>
    </lineage>
</organism>
<evidence type="ECO:0000313" key="2">
    <source>
        <dbReference type="Proteomes" id="UP000035760"/>
    </source>
</evidence>
<dbReference type="AlphaFoldDB" id="W6M760"/>
<comment type="caution">
    <text evidence="1">The sequence shown here is derived from an EMBL/GenBank/DDBJ whole genome shotgun (WGS) entry which is preliminary data.</text>
</comment>
<reference evidence="1" key="1">
    <citation type="submission" date="2013-07" db="EMBL/GenBank/DDBJ databases">
        <authorList>
            <person name="McIlroy S."/>
        </authorList>
    </citation>
    <scope>NUCLEOTIDE SEQUENCE [LARGE SCALE GENOMIC DNA]</scope>
    <source>
        <strain evidence="1">Run_A_D11</strain>
    </source>
</reference>
<dbReference type="EMBL" id="CBTJ020000073">
    <property type="protein sequence ID" value="CDI03756.1"/>
    <property type="molecule type" value="Genomic_DNA"/>
</dbReference>
<sequence length="99" mass="11210">MMPIMRITIQIDDELLMTLKEQARRQKSSLTHLVNQTLCAGLQAAKAPAANKPLFQERPHSMGAPKLCLNKALDLAAALEDEEITHCVRYWKKRVQRAT</sequence>
<proteinExistence type="predicted"/>
<dbReference type="Proteomes" id="UP000035760">
    <property type="component" value="Unassembled WGS sequence"/>
</dbReference>
<keyword evidence="2" id="KW-1185">Reference proteome</keyword>
<reference evidence="1" key="2">
    <citation type="submission" date="2014-03" db="EMBL/GenBank/DDBJ databases">
        <title>Candidatus Competibacter-lineage genomes retrieved from metagenomes reveal functional metabolic diversity.</title>
        <authorList>
            <person name="McIlroy S.J."/>
            <person name="Albertsen M."/>
            <person name="Andresen E.K."/>
            <person name="Saunders A.M."/>
            <person name="Kristiansen R."/>
            <person name="Stokholm-Bjerregaard M."/>
            <person name="Nielsen K.L."/>
            <person name="Nielsen P.H."/>
        </authorList>
    </citation>
    <scope>NUCLEOTIDE SEQUENCE</scope>
    <source>
        <strain evidence="1">Run_A_D11</strain>
    </source>
</reference>